<evidence type="ECO:0000256" key="2">
    <source>
        <dbReference type="ARBA" id="ARBA00023157"/>
    </source>
</evidence>
<dbReference type="CDD" id="cd00104">
    <property type="entry name" value="KAZAL_FS"/>
    <property type="match status" value="2"/>
</dbReference>
<evidence type="ECO:0000256" key="3">
    <source>
        <dbReference type="ARBA" id="ARBA00023180"/>
    </source>
</evidence>
<dbReference type="PROSITE" id="PS51465">
    <property type="entry name" value="KAZAL_2"/>
    <property type="match status" value="2"/>
</dbReference>
<sequence length="238" mass="26857">MARETNAILFVAIFNIFMKELIIEGKPTSIVDCSNPKCINVPIKHVCGEKNGSMLTFENRCELELAKCKIPEITFVQEGKCKEKWRCKDVKCPTGQSCIYDQDGFSYCIETNCEQALTKKCPVEGKKVCGLNNITYESECHLEKEACNTHQVLLKRYDGSCEEKKTCADTVCRKGESCVTAKDGTPRCIECCLNKKDTNYKVSMCGSDGKTYSSWCEMRAESCRLGKLIEFVDWLCSK</sequence>
<dbReference type="PANTHER" id="PTHR13866:SF14">
    <property type="entry name" value="BM-40"/>
    <property type="match status" value="1"/>
</dbReference>
<keyword evidence="3" id="KW-0325">Glycoprotein</keyword>
<dbReference type="EnsemblMetazoa" id="CLYHEMT020247.1">
    <property type="protein sequence ID" value="CLYHEMP020247.1"/>
    <property type="gene ID" value="CLYHEMG020247"/>
</dbReference>
<dbReference type="InterPro" id="IPR003645">
    <property type="entry name" value="Fol_N"/>
</dbReference>
<keyword evidence="6" id="KW-1185">Reference proteome</keyword>
<dbReference type="SMART" id="SM00274">
    <property type="entry name" value="FOLN"/>
    <property type="match status" value="2"/>
</dbReference>
<keyword evidence="1" id="KW-0732">Signal</keyword>
<reference evidence="5" key="1">
    <citation type="submission" date="2021-01" db="UniProtKB">
        <authorList>
            <consortium name="EnsemblMetazoa"/>
        </authorList>
    </citation>
    <scope>IDENTIFICATION</scope>
</reference>
<dbReference type="Proteomes" id="UP000594262">
    <property type="component" value="Unplaced"/>
</dbReference>
<keyword evidence="2" id="KW-1015">Disulfide bond</keyword>
<dbReference type="GO" id="GO:0005518">
    <property type="term" value="F:collagen binding"/>
    <property type="evidence" value="ECO:0007669"/>
    <property type="project" value="TreeGrafter"/>
</dbReference>
<feature type="domain" description="Kazal-like" evidence="4">
    <location>
        <begin position="109"/>
        <end position="163"/>
    </location>
</feature>
<dbReference type="Pfam" id="PF07648">
    <property type="entry name" value="Kazal_2"/>
    <property type="match status" value="3"/>
</dbReference>
<evidence type="ECO:0000256" key="1">
    <source>
        <dbReference type="ARBA" id="ARBA00022729"/>
    </source>
</evidence>
<dbReference type="SMART" id="SM00280">
    <property type="entry name" value="KAZAL"/>
    <property type="match status" value="3"/>
</dbReference>
<evidence type="ECO:0000313" key="6">
    <source>
        <dbReference type="Proteomes" id="UP000594262"/>
    </source>
</evidence>
<name>A0A7M5XAX0_9CNID</name>
<feature type="domain" description="Kazal-like" evidence="4">
    <location>
        <begin position="27"/>
        <end position="83"/>
    </location>
</feature>
<dbReference type="Gene3D" id="3.30.60.30">
    <property type="match status" value="3"/>
</dbReference>
<proteinExistence type="predicted"/>
<dbReference type="InterPro" id="IPR002350">
    <property type="entry name" value="Kazal_dom"/>
</dbReference>
<dbReference type="AlphaFoldDB" id="A0A7M5XAX0"/>
<evidence type="ECO:0000259" key="4">
    <source>
        <dbReference type="PROSITE" id="PS51465"/>
    </source>
</evidence>
<dbReference type="RefSeq" id="XP_066936938.1">
    <property type="nucleotide sequence ID" value="XM_067080837.1"/>
</dbReference>
<organism evidence="5 6">
    <name type="scientific">Clytia hemisphaerica</name>
    <dbReference type="NCBI Taxonomy" id="252671"/>
    <lineage>
        <taxon>Eukaryota</taxon>
        <taxon>Metazoa</taxon>
        <taxon>Cnidaria</taxon>
        <taxon>Hydrozoa</taxon>
        <taxon>Hydroidolina</taxon>
        <taxon>Leptothecata</taxon>
        <taxon>Obeliida</taxon>
        <taxon>Clytiidae</taxon>
        <taxon>Clytia</taxon>
    </lineage>
</organism>
<dbReference type="GeneID" id="136824859"/>
<dbReference type="InterPro" id="IPR036058">
    <property type="entry name" value="Kazal_dom_sf"/>
</dbReference>
<protein>
    <recommendedName>
        <fullName evidence="4">Kazal-like domain-containing protein</fullName>
    </recommendedName>
</protein>
<dbReference type="GO" id="GO:0050840">
    <property type="term" value="F:extracellular matrix binding"/>
    <property type="evidence" value="ECO:0007669"/>
    <property type="project" value="TreeGrafter"/>
</dbReference>
<accession>A0A7M5XAX0</accession>
<dbReference type="PANTHER" id="PTHR13866">
    <property type="entry name" value="SPARC OSTEONECTIN"/>
    <property type="match status" value="1"/>
</dbReference>
<dbReference type="OrthoDB" id="192611at2759"/>
<evidence type="ECO:0000313" key="5">
    <source>
        <dbReference type="EnsemblMetazoa" id="CLYHEMP020247.1"/>
    </source>
</evidence>
<dbReference type="SUPFAM" id="SSF100895">
    <property type="entry name" value="Kazal-type serine protease inhibitors"/>
    <property type="match status" value="3"/>
</dbReference>
<dbReference type="GO" id="GO:0005615">
    <property type="term" value="C:extracellular space"/>
    <property type="evidence" value="ECO:0007669"/>
    <property type="project" value="TreeGrafter"/>
</dbReference>
<dbReference type="GO" id="GO:0005509">
    <property type="term" value="F:calcium ion binding"/>
    <property type="evidence" value="ECO:0007669"/>
    <property type="project" value="TreeGrafter"/>
</dbReference>